<comment type="caution">
    <text evidence="3">The sequence shown here is derived from an EMBL/GenBank/DDBJ whole genome shotgun (WGS) entry which is preliminary data.</text>
</comment>
<evidence type="ECO:0000313" key="3">
    <source>
        <dbReference type="EMBL" id="OAY42269.1"/>
    </source>
</evidence>
<dbReference type="EMBL" id="CM004395">
    <property type="protein sequence ID" value="OAY42269.1"/>
    <property type="molecule type" value="Genomic_DNA"/>
</dbReference>
<protein>
    <submittedName>
        <fullName evidence="3">Uncharacterized protein</fullName>
    </submittedName>
</protein>
<feature type="region of interest" description="Disordered" evidence="1">
    <location>
        <begin position="45"/>
        <end position="76"/>
    </location>
</feature>
<name>A0A2C9VBF4_MANES</name>
<evidence type="ECO:0000256" key="2">
    <source>
        <dbReference type="SAM" id="SignalP"/>
    </source>
</evidence>
<evidence type="ECO:0000256" key="1">
    <source>
        <dbReference type="SAM" id="MobiDB-lite"/>
    </source>
</evidence>
<dbReference type="Gramene" id="Manes.09G166250.1.v8.1">
    <property type="protein sequence ID" value="Manes.09G166250.1.v8.1.CDS.1"/>
    <property type="gene ID" value="Manes.09G166250.v8.1"/>
</dbReference>
<feature type="signal peptide" evidence="2">
    <location>
        <begin position="1"/>
        <end position="24"/>
    </location>
</feature>
<dbReference type="Proteomes" id="UP000091857">
    <property type="component" value="Chromosome 9"/>
</dbReference>
<proteinExistence type="predicted"/>
<gene>
    <name evidence="3" type="ORF">MANES_09G166250v8</name>
</gene>
<accession>A0A2C9VBF4</accession>
<organism evidence="3 4">
    <name type="scientific">Manihot esculenta</name>
    <name type="common">Cassava</name>
    <name type="synonym">Jatropha manihot</name>
    <dbReference type="NCBI Taxonomy" id="3983"/>
    <lineage>
        <taxon>Eukaryota</taxon>
        <taxon>Viridiplantae</taxon>
        <taxon>Streptophyta</taxon>
        <taxon>Embryophyta</taxon>
        <taxon>Tracheophyta</taxon>
        <taxon>Spermatophyta</taxon>
        <taxon>Magnoliopsida</taxon>
        <taxon>eudicotyledons</taxon>
        <taxon>Gunneridae</taxon>
        <taxon>Pentapetalae</taxon>
        <taxon>rosids</taxon>
        <taxon>fabids</taxon>
        <taxon>Malpighiales</taxon>
        <taxon>Euphorbiaceae</taxon>
        <taxon>Crotonoideae</taxon>
        <taxon>Manihoteae</taxon>
        <taxon>Manihot</taxon>
    </lineage>
</organism>
<dbReference type="AlphaFoldDB" id="A0A2C9VBF4"/>
<sequence>MFLSNGKVGGVLLILLILSAFQNGEVVEANRSLKEMVTQIQQQASNNNNNNNTGGNGFAATVNRAVPSCPDPLHNK</sequence>
<keyword evidence="2" id="KW-0732">Signal</keyword>
<reference evidence="4" key="1">
    <citation type="journal article" date="2016" name="Nat. Biotechnol.">
        <title>Sequencing wild and cultivated cassava and related species reveals extensive interspecific hybridization and genetic diversity.</title>
        <authorList>
            <person name="Bredeson J.V."/>
            <person name="Lyons J.B."/>
            <person name="Prochnik S.E."/>
            <person name="Wu G.A."/>
            <person name="Ha C.M."/>
            <person name="Edsinger-Gonzales E."/>
            <person name="Grimwood J."/>
            <person name="Schmutz J."/>
            <person name="Rabbi I.Y."/>
            <person name="Egesi C."/>
            <person name="Nauluvula P."/>
            <person name="Lebot V."/>
            <person name="Ndunguru J."/>
            <person name="Mkamilo G."/>
            <person name="Bart R.S."/>
            <person name="Setter T.L."/>
            <person name="Gleadow R.M."/>
            <person name="Kulakow P."/>
            <person name="Ferguson M.E."/>
            <person name="Rounsley S."/>
            <person name="Rokhsar D.S."/>
        </authorList>
    </citation>
    <scope>NUCLEOTIDE SEQUENCE [LARGE SCALE GENOMIC DNA]</scope>
    <source>
        <strain evidence="4">cv. AM560-2</strain>
    </source>
</reference>
<keyword evidence="4" id="KW-1185">Reference proteome</keyword>
<evidence type="ECO:0000313" key="4">
    <source>
        <dbReference type="Proteomes" id="UP000091857"/>
    </source>
</evidence>
<feature type="chain" id="PRO_5013174959" evidence="2">
    <location>
        <begin position="25"/>
        <end position="76"/>
    </location>
</feature>